<reference evidence="3" key="1">
    <citation type="journal article" date="2019" name="Sci. Rep.">
        <title>Draft genome of Tanacetum cinerariifolium, the natural source of mosquito coil.</title>
        <authorList>
            <person name="Yamashiro T."/>
            <person name="Shiraishi A."/>
            <person name="Satake H."/>
            <person name="Nakayama K."/>
        </authorList>
    </citation>
    <scope>NUCLEOTIDE SEQUENCE</scope>
</reference>
<feature type="compositionally biased region" description="Pro residues" evidence="2">
    <location>
        <begin position="383"/>
        <end position="392"/>
    </location>
</feature>
<name>A0A699JMR4_TANCI</name>
<organism evidence="3">
    <name type="scientific">Tanacetum cinerariifolium</name>
    <name type="common">Dalmatian daisy</name>
    <name type="synonym">Chrysanthemum cinerariifolium</name>
    <dbReference type="NCBI Taxonomy" id="118510"/>
    <lineage>
        <taxon>Eukaryota</taxon>
        <taxon>Viridiplantae</taxon>
        <taxon>Streptophyta</taxon>
        <taxon>Embryophyta</taxon>
        <taxon>Tracheophyta</taxon>
        <taxon>Spermatophyta</taxon>
        <taxon>Magnoliopsida</taxon>
        <taxon>eudicotyledons</taxon>
        <taxon>Gunneridae</taxon>
        <taxon>Pentapetalae</taxon>
        <taxon>asterids</taxon>
        <taxon>campanulids</taxon>
        <taxon>Asterales</taxon>
        <taxon>Asteraceae</taxon>
        <taxon>Asteroideae</taxon>
        <taxon>Anthemideae</taxon>
        <taxon>Anthemidinae</taxon>
        <taxon>Tanacetum</taxon>
    </lineage>
</organism>
<accession>A0A699JMR4</accession>
<feature type="coiled-coil region" evidence="1">
    <location>
        <begin position="261"/>
        <end position="295"/>
    </location>
</feature>
<feature type="region of interest" description="Disordered" evidence="2">
    <location>
        <begin position="1"/>
        <end position="122"/>
    </location>
</feature>
<dbReference type="EMBL" id="BKCJ010424008">
    <property type="protein sequence ID" value="GFA43790.1"/>
    <property type="molecule type" value="Genomic_DNA"/>
</dbReference>
<feature type="region of interest" description="Disordered" evidence="2">
    <location>
        <begin position="363"/>
        <end position="415"/>
    </location>
</feature>
<comment type="caution">
    <text evidence="3">The sequence shown here is derived from an EMBL/GenBank/DDBJ whole genome shotgun (WGS) entry which is preliminary data.</text>
</comment>
<protein>
    <submittedName>
        <fullName evidence="3">Uncharacterized protein</fullName>
    </submittedName>
</protein>
<evidence type="ECO:0000313" key="3">
    <source>
        <dbReference type="EMBL" id="GFA43790.1"/>
    </source>
</evidence>
<evidence type="ECO:0000256" key="1">
    <source>
        <dbReference type="SAM" id="Coils"/>
    </source>
</evidence>
<dbReference type="AlphaFoldDB" id="A0A699JMR4"/>
<feature type="compositionally biased region" description="Low complexity" evidence="2">
    <location>
        <begin position="95"/>
        <end position="106"/>
    </location>
</feature>
<sequence>MRRIRGSLSKSTMTKSARKVNFPTGTKTSLVIPAGPKKKSPADQYILQRRISEPAGSSLHDDSPYAVLGQSDNKEESEKVVLGATEGGNDEDQAGPDPGQAGPDPGNTGDKEQSIPSPVVHAGSDREHMDLDVANVLPQPSTEQLDEGFTVTAYPNAQESLKLAVEEHVLLKEPASSSRTLSSLQNLKTEVESMVNVPIQQALSSISLMTSPIIDLTSRPESPKVHQQFKATTTDTTTTTTLPPPQAQQQSTVDALMVKRIGELEHIMANLIQVNKDMEERLDKHRARLYTLEQLDIPQKVSIVVSEVVTDAVDWAMQAPLRNRFKDLPEADIKEILHQRMLETESYKTYEDHKQLFEALEKSMNPRPSGPSGAPGASGSSQVPPPPPPLPPSTSQENPSKGSAAPSPSKTAASAEYQAWTMTDVRLRPSISLTPADLEMDEDMGLDEQAQLSNDEDIGPSLSISKMKAAYYPDDGLEQMVPDQFWIDEECKYDIAAMYVISYWWFQRQRFYIDRHTSECDRSAVRTHMRILSVVRIETRQLVIRQRVKDFHLGIESYQTQLNLTKPQWDATGFEYKHDYTLIDSPRAVIFHDKYGVQMMMRFNEIHKFSDGTLQQIDEALDYRVKEFRINRMNPGLNMRFWTRKDVDRCKAFMFAIQRRLRTRRIFRNLESFVGGRVR</sequence>
<gene>
    <name evidence="3" type="ORF">Tci_615762</name>
</gene>
<evidence type="ECO:0000256" key="2">
    <source>
        <dbReference type="SAM" id="MobiDB-lite"/>
    </source>
</evidence>
<keyword evidence="1" id="KW-0175">Coiled coil</keyword>
<proteinExistence type="predicted"/>
<feature type="compositionally biased region" description="Low complexity" evidence="2">
    <location>
        <begin position="366"/>
        <end position="382"/>
    </location>
</feature>
<feature type="compositionally biased region" description="Low complexity" evidence="2">
    <location>
        <begin position="393"/>
        <end position="415"/>
    </location>
</feature>